<dbReference type="CDD" id="cd11304">
    <property type="entry name" value="Cadherin_repeat"/>
    <property type="match status" value="2"/>
</dbReference>
<comment type="subcellular location">
    <subcellularLocation>
        <location evidence="1">Cell membrane</location>
        <topology evidence="1">Single-pass type I membrane protein</topology>
    </subcellularLocation>
</comment>
<keyword evidence="9" id="KW-1015">Disulfide bond</keyword>
<evidence type="ECO:0000256" key="4">
    <source>
        <dbReference type="ARBA" id="ARBA00022737"/>
    </source>
</evidence>
<sequence>MATDMAKPPQKRLSSTTQVSIVIRDVNDNAPEFITANETTIPENSPLNTVVAALKAIDRDEGQNSYVEYSIINSEATPFSLGPVDGLLRVAQKLDREIKSNYTLEIKAKDRGEPSKSSRTKFFIRLLDENDNNPIFDSKSYSASVPENISVGATVLQKILAAKFIANVSFLLVEKIKIEATSLRELFGATDFTQVISTSIAACLTC</sequence>
<evidence type="ECO:0000313" key="14">
    <source>
        <dbReference type="RefSeq" id="XP_017299987.1"/>
    </source>
</evidence>
<dbReference type="GO" id="GO:0048513">
    <property type="term" value="P:animal organ development"/>
    <property type="evidence" value="ECO:0007669"/>
    <property type="project" value="UniProtKB-ARBA"/>
</dbReference>
<dbReference type="GO" id="GO:0007163">
    <property type="term" value="P:establishment or maintenance of cell polarity"/>
    <property type="evidence" value="ECO:0007669"/>
    <property type="project" value="UniProtKB-ARBA"/>
</dbReference>
<evidence type="ECO:0000256" key="5">
    <source>
        <dbReference type="ARBA" id="ARBA00022837"/>
    </source>
</evidence>
<dbReference type="Pfam" id="PF00028">
    <property type="entry name" value="Cadherin"/>
    <property type="match status" value="1"/>
</dbReference>
<evidence type="ECO:0000256" key="8">
    <source>
        <dbReference type="ARBA" id="ARBA00023136"/>
    </source>
</evidence>
<name>A0A1S4ED30_DIACI</name>
<accession>A0A1S4ED30</accession>
<gene>
    <name evidence="14" type="primary">LOC103510253</name>
</gene>
<proteinExistence type="predicted"/>
<evidence type="ECO:0000259" key="12">
    <source>
        <dbReference type="PROSITE" id="PS50268"/>
    </source>
</evidence>
<dbReference type="GO" id="GO:0007156">
    <property type="term" value="P:homophilic cell adhesion via plasma membrane adhesion molecules"/>
    <property type="evidence" value="ECO:0007669"/>
    <property type="project" value="InterPro"/>
</dbReference>
<evidence type="ECO:0000256" key="2">
    <source>
        <dbReference type="ARBA" id="ARBA00022536"/>
    </source>
</evidence>
<organism evidence="13 14">
    <name type="scientific">Diaphorina citri</name>
    <name type="common">Asian citrus psyllid</name>
    <dbReference type="NCBI Taxonomy" id="121845"/>
    <lineage>
        <taxon>Eukaryota</taxon>
        <taxon>Metazoa</taxon>
        <taxon>Ecdysozoa</taxon>
        <taxon>Arthropoda</taxon>
        <taxon>Hexapoda</taxon>
        <taxon>Insecta</taxon>
        <taxon>Pterygota</taxon>
        <taxon>Neoptera</taxon>
        <taxon>Paraneoptera</taxon>
        <taxon>Hemiptera</taxon>
        <taxon>Sternorrhyncha</taxon>
        <taxon>Psylloidea</taxon>
        <taxon>Psyllidae</taxon>
        <taxon>Diaphorininae</taxon>
        <taxon>Diaphorina</taxon>
    </lineage>
</organism>
<protein>
    <submittedName>
        <fullName evidence="14">Cadherin-related tumor suppressor-like</fullName>
    </submittedName>
</protein>
<keyword evidence="7" id="KW-1133">Transmembrane helix</keyword>
<dbReference type="STRING" id="121845.A0A1S4ED30"/>
<keyword evidence="13" id="KW-1185">Reference proteome</keyword>
<feature type="domain" description="Cadherin" evidence="12">
    <location>
        <begin position="33"/>
        <end position="136"/>
    </location>
</feature>
<keyword evidence="4" id="KW-0677">Repeat</keyword>
<evidence type="ECO:0000256" key="10">
    <source>
        <dbReference type="ARBA" id="ARBA00023180"/>
    </source>
</evidence>
<dbReference type="RefSeq" id="XP_017299987.1">
    <property type="nucleotide sequence ID" value="XM_017444498.2"/>
</dbReference>
<dbReference type="GO" id="GO:0001736">
    <property type="term" value="P:establishment of planar polarity"/>
    <property type="evidence" value="ECO:0007669"/>
    <property type="project" value="UniProtKB-ARBA"/>
</dbReference>
<evidence type="ECO:0000256" key="11">
    <source>
        <dbReference type="PROSITE-ProRule" id="PRU00043"/>
    </source>
</evidence>
<dbReference type="OMA" id="ANKHILW"/>
<dbReference type="KEGG" id="dci:103510253"/>
<evidence type="ECO:0000256" key="7">
    <source>
        <dbReference type="ARBA" id="ARBA00022989"/>
    </source>
</evidence>
<dbReference type="PROSITE" id="PS00232">
    <property type="entry name" value="CADHERIN_1"/>
    <property type="match status" value="2"/>
</dbReference>
<dbReference type="AlphaFoldDB" id="A0A1S4ED30"/>
<dbReference type="InterPro" id="IPR020894">
    <property type="entry name" value="Cadherin_CS"/>
</dbReference>
<dbReference type="InterPro" id="IPR015919">
    <property type="entry name" value="Cadherin-like_sf"/>
</dbReference>
<evidence type="ECO:0000256" key="9">
    <source>
        <dbReference type="ARBA" id="ARBA00023157"/>
    </source>
</evidence>
<dbReference type="PANTHER" id="PTHR24026">
    <property type="entry name" value="FAT ATYPICAL CADHERIN-RELATED"/>
    <property type="match status" value="1"/>
</dbReference>
<feature type="domain" description="Cadherin" evidence="12">
    <location>
        <begin position="1"/>
        <end position="33"/>
    </location>
</feature>
<keyword evidence="10" id="KW-0325">Glycoprotein</keyword>
<keyword evidence="5 11" id="KW-0106">Calcium</keyword>
<dbReference type="Proteomes" id="UP000079169">
    <property type="component" value="Unplaced"/>
</dbReference>
<keyword evidence="8" id="KW-0472">Membrane</keyword>
<keyword evidence="3" id="KW-0812">Transmembrane</keyword>
<dbReference type="SMART" id="SM00112">
    <property type="entry name" value="CA"/>
    <property type="match status" value="1"/>
</dbReference>
<dbReference type="SUPFAM" id="SSF49313">
    <property type="entry name" value="Cadherin-like"/>
    <property type="match status" value="1"/>
</dbReference>
<keyword evidence="2" id="KW-0245">EGF-like domain</keyword>
<dbReference type="Gene3D" id="2.60.40.60">
    <property type="entry name" value="Cadherins"/>
    <property type="match status" value="3"/>
</dbReference>
<keyword evidence="6" id="KW-0130">Cell adhesion</keyword>
<reference evidence="14" key="1">
    <citation type="submission" date="2025-08" db="UniProtKB">
        <authorList>
            <consortium name="RefSeq"/>
        </authorList>
    </citation>
    <scope>IDENTIFICATION</scope>
</reference>
<dbReference type="GeneID" id="103510253"/>
<dbReference type="GO" id="GO:0048589">
    <property type="term" value="P:developmental growth"/>
    <property type="evidence" value="ECO:0007669"/>
    <property type="project" value="UniProtKB-ARBA"/>
</dbReference>
<dbReference type="PaxDb" id="121845-A0A1S4ED30"/>
<evidence type="ECO:0000313" key="13">
    <source>
        <dbReference type="Proteomes" id="UP000079169"/>
    </source>
</evidence>
<dbReference type="PANTHER" id="PTHR24026:SF125">
    <property type="entry name" value="FAT-LIKE CADHERIN-RELATED TUMOR SUPPRESSOR HOMOLOG"/>
    <property type="match status" value="1"/>
</dbReference>
<evidence type="ECO:0000256" key="1">
    <source>
        <dbReference type="ARBA" id="ARBA00004251"/>
    </source>
</evidence>
<dbReference type="InterPro" id="IPR002126">
    <property type="entry name" value="Cadherin-like_dom"/>
</dbReference>
<dbReference type="GO" id="GO:0005886">
    <property type="term" value="C:plasma membrane"/>
    <property type="evidence" value="ECO:0007669"/>
    <property type="project" value="UniProtKB-SubCell"/>
</dbReference>
<dbReference type="PROSITE" id="PS50268">
    <property type="entry name" value="CADHERIN_2"/>
    <property type="match status" value="2"/>
</dbReference>
<dbReference type="GO" id="GO:0048731">
    <property type="term" value="P:system development"/>
    <property type="evidence" value="ECO:0007669"/>
    <property type="project" value="UniProtKB-ARBA"/>
</dbReference>
<dbReference type="PRINTS" id="PR00205">
    <property type="entry name" value="CADHERIN"/>
</dbReference>
<dbReference type="FunFam" id="2.60.40.60:FF:000039">
    <property type="entry name" value="FAT atypical cadherin 3"/>
    <property type="match status" value="1"/>
</dbReference>
<evidence type="ECO:0000256" key="3">
    <source>
        <dbReference type="ARBA" id="ARBA00022692"/>
    </source>
</evidence>
<evidence type="ECO:0000256" key="6">
    <source>
        <dbReference type="ARBA" id="ARBA00022889"/>
    </source>
</evidence>
<dbReference type="GO" id="GO:0030154">
    <property type="term" value="P:cell differentiation"/>
    <property type="evidence" value="ECO:0007669"/>
    <property type="project" value="UniProtKB-ARBA"/>
</dbReference>
<dbReference type="GO" id="GO:0005509">
    <property type="term" value="F:calcium ion binding"/>
    <property type="evidence" value="ECO:0007669"/>
    <property type="project" value="UniProtKB-UniRule"/>
</dbReference>